<evidence type="ECO:0000256" key="4">
    <source>
        <dbReference type="ARBA" id="ARBA00022989"/>
    </source>
</evidence>
<feature type="transmembrane region" description="Helical" evidence="6">
    <location>
        <begin position="165"/>
        <end position="185"/>
    </location>
</feature>
<evidence type="ECO:0000256" key="2">
    <source>
        <dbReference type="ARBA" id="ARBA00022475"/>
    </source>
</evidence>
<dbReference type="CDD" id="cd17324">
    <property type="entry name" value="MFS_NepI_like"/>
    <property type="match status" value="1"/>
</dbReference>
<sequence>MRSSPRLLSAPILALAAASFGIGTTEFVIMGLLPEVATSFDVSVPRAGLLVSGYALGVAVGAPIVAIATARLPRKTALLVLMGVFLIGNLGCALAPTYGALMIARVVTAFAHGAFFGIGAVVASNLVPPTQRAQAVALMFTGLTLANVLGVPFGTALGQVAGWRATFWAVLGLGVIAAAAIAAFVPRGLPGSRGGLAGEFRSLRRWSVLLPMLVSTLASVSLFTVFTYIAPLLVSVSGLTPHEVTGALLLFGLGLTLGNLAGGRLADRHLMATVVGSFAALVAVLVLFAFTSRAAIPAILTLPVWGALVFALVSPLQVWVVEAATDAPNLASTLNQGAFNLGNASGAALGGGALTLGLGYGSLPWLGAGIAVLALGLTLTARRGDIAPGAIPAGTPRLG</sequence>
<dbReference type="PANTHER" id="PTHR43124">
    <property type="entry name" value="PURINE EFFLUX PUMP PBUE"/>
    <property type="match status" value="1"/>
</dbReference>
<dbReference type="InterPro" id="IPR036259">
    <property type="entry name" value="MFS_trans_sf"/>
</dbReference>
<dbReference type="Proteomes" id="UP000199229">
    <property type="component" value="Unassembled WGS sequence"/>
</dbReference>
<keyword evidence="3 6" id="KW-0812">Transmembrane</keyword>
<reference evidence="9" key="1">
    <citation type="submission" date="2016-10" db="EMBL/GenBank/DDBJ databases">
        <authorList>
            <person name="Varghese N."/>
            <person name="Submissions S."/>
        </authorList>
    </citation>
    <scope>NUCLEOTIDE SEQUENCE [LARGE SCALE GENOMIC DNA]</scope>
    <source>
        <strain evidence="9">Gh-105</strain>
    </source>
</reference>
<keyword evidence="9" id="KW-1185">Reference proteome</keyword>
<dbReference type="InterPro" id="IPR011701">
    <property type="entry name" value="MFS"/>
</dbReference>
<keyword evidence="4 6" id="KW-1133">Transmembrane helix</keyword>
<dbReference type="InterPro" id="IPR050189">
    <property type="entry name" value="MFS_Efflux_Transporters"/>
</dbReference>
<feature type="transmembrane region" description="Helical" evidence="6">
    <location>
        <begin position="270"/>
        <end position="290"/>
    </location>
</feature>
<dbReference type="EMBL" id="FOPM01000008">
    <property type="protein sequence ID" value="SFG69604.1"/>
    <property type="molecule type" value="Genomic_DNA"/>
</dbReference>
<dbReference type="InterPro" id="IPR020846">
    <property type="entry name" value="MFS_dom"/>
</dbReference>
<keyword evidence="5 6" id="KW-0472">Membrane</keyword>
<dbReference type="GO" id="GO:0022857">
    <property type="term" value="F:transmembrane transporter activity"/>
    <property type="evidence" value="ECO:0007669"/>
    <property type="project" value="InterPro"/>
</dbReference>
<gene>
    <name evidence="8" type="ORF">SAMN05192565_108110</name>
</gene>
<proteinExistence type="predicted"/>
<feature type="transmembrane region" description="Helical" evidence="6">
    <location>
        <begin position="244"/>
        <end position="263"/>
    </location>
</feature>
<evidence type="ECO:0000313" key="8">
    <source>
        <dbReference type="EMBL" id="SFG69604.1"/>
    </source>
</evidence>
<dbReference type="AlphaFoldDB" id="A0A1I2TXQ1"/>
<evidence type="ECO:0000256" key="3">
    <source>
        <dbReference type="ARBA" id="ARBA00022692"/>
    </source>
</evidence>
<feature type="transmembrane region" description="Helical" evidence="6">
    <location>
        <begin position="363"/>
        <end position="381"/>
    </location>
</feature>
<evidence type="ECO:0000259" key="7">
    <source>
        <dbReference type="PROSITE" id="PS50850"/>
    </source>
</evidence>
<evidence type="ECO:0000256" key="1">
    <source>
        <dbReference type="ARBA" id="ARBA00004651"/>
    </source>
</evidence>
<feature type="transmembrane region" description="Helical" evidence="6">
    <location>
        <begin position="47"/>
        <end position="70"/>
    </location>
</feature>
<feature type="transmembrane region" description="Helical" evidence="6">
    <location>
        <begin position="296"/>
        <end position="316"/>
    </location>
</feature>
<feature type="transmembrane region" description="Helical" evidence="6">
    <location>
        <begin position="206"/>
        <end position="229"/>
    </location>
</feature>
<feature type="transmembrane region" description="Helical" evidence="6">
    <location>
        <begin position="102"/>
        <end position="123"/>
    </location>
</feature>
<feature type="domain" description="Major facilitator superfamily (MFS) profile" evidence="7">
    <location>
        <begin position="11"/>
        <end position="386"/>
    </location>
</feature>
<dbReference type="Pfam" id="PF07690">
    <property type="entry name" value="MFS_1"/>
    <property type="match status" value="1"/>
</dbReference>
<dbReference type="GO" id="GO:0005886">
    <property type="term" value="C:plasma membrane"/>
    <property type="evidence" value="ECO:0007669"/>
    <property type="project" value="UniProtKB-SubCell"/>
</dbReference>
<dbReference type="Gene3D" id="1.20.1250.20">
    <property type="entry name" value="MFS general substrate transporter like domains"/>
    <property type="match status" value="1"/>
</dbReference>
<feature type="transmembrane region" description="Helical" evidence="6">
    <location>
        <begin position="337"/>
        <end position="357"/>
    </location>
</feature>
<feature type="transmembrane region" description="Helical" evidence="6">
    <location>
        <begin position="135"/>
        <end position="153"/>
    </location>
</feature>
<feature type="transmembrane region" description="Helical" evidence="6">
    <location>
        <begin position="77"/>
        <end position="96"/>
    </location>
</feature>
<comment type="subcellular location">
    <subcellularLocation>
        <location evidence="1">Cell membrane</location>
        <topology evidence="1">Multi-pass membrane protein</topology>
    </subcellularLocation>
</comment>
<keyword evidence="2" id="KW-1003">Cell membrane</keyword>
<dbReference type="PANTHER" id="PTHR43124:SF8">
    <property type="entry name" value="INNER MEMBRANE TRANSPORT PROTEIN YDHP"/>
    <property type="match status" value="1"/>
</dbReference>
<evidence type="ECO:0000256" key="6">
    <source>
        <dbReference type="SAM" id="Phobius"/>
    </source>
</evidence>
<dbReference type="SUPFAM" id="SSF103473">
    <property type="entry name" value="MFS general substrate transporter"/>
    <property type="match status" value="1"/>
</dbReference>
<name>A0A1I2TXQ1_9HYPH</name>
<dbReference type="RefSeq" id="WP_425284809.1">
    <property type="nucleotide sequence ID" value="NZ_FOPM01000008.1"/>
</dbReference>
<evidence type="ECO:0000313" key="9">
    <source>
        <dbReference type="Proteomes" id="UP000199229"/>
    </source>
</evidence>
<dbReference type="PROSITE" id="PS50850">
    <property type="entry name" value="MFS"/>
    <property type="match status" value="1"/>
</dbReference>
<evidence type="ECO:0000256" key="5">
    <source>
        <dbReference type="ARBA" id="ARBA00023136"/>
    </source>
</evidence>
<organism evidence="8 9">
    <name type="scientific">Methylobacterium gossipiicola</name>
    <dbReference type="NCBI Taxonomy" id="582675"/>
    <lineage>
        <taxon>Bacteria</taxon>
        <taxon>Pseudomonadati</taxon>
        <taxon>Pseudomonadota</taxon>
        <taxon>Alphaproteobacteria</taxon>
        <taxon>Hyphomicrobiales</taxon>
        <taxon>Methylobacteriaceae</taxon>
        <taxon>Methylobacterium</taxon>
    </lineage>
</organism>
<protein>
    <submittedName>
        <fullName evidence="8">MFS transporter, DHA1 family, inner membrane transport protein</fullName>
    </submittedName>
</protein>
<dbReference type="STRING" id="582675.SAMN05192565_108110"/>
<accession>A0A1I2TXQ1</accession>